<keyword evidence="2" id="KW-1185">Reference proteome</keyword>
<protein>
    <recommendedName>
        <fullName evidence="3">Outer membrane protein beta-barrel domain-containing protein</fullName>
    </recommendedName>
</protein>
<dbReference type="OrthoDB" id="996771at2"/>
<dbReference type="Proteomes" id="UP000184480">
    <property type="component" value="Unassembled WGS sequence"/>
</dbReference>
<organism evidence="1 2">
    <name type="scientific">Dysgonomonas macrotermitis</name>
    <dbReference type="NCBI Taxonomy" id="1346286"/>
    <lineage>
        <taxon>Bacteria</taxon>
        <taxon>Pseudomonadati</taxon>
        <taxon>Bacteroidota</taxon>
        <taxon>Bacteroidia</taxon>
        <taxon>Bacteroidales</taxon>
        <taxon>Dysgonomonadaceae</taxon>
        <taxon>Dysgonomonas</taxon>
    </lineage>
</organism>
<reference evidence="2" key="1">
    <citation type="submission" date="2016-11" db="EMBL/GenBank/DDBJ databases">
        <authorList>
            <person name="Varghese N."/>
            <person name="Submissions S."/>
        </authorList>
    </citation>
    <scope>NUCLEOTIDE SEQUENCE [LARGE SCALE GENOMIC DNA]</scope>
    <source>
        <strain evidence="2">DSM 27370</strain>
    </source>
</reference>
<accession>A0A1M4YJN8</accession>
<sequence>MRKVKSVLFLILVFVPVLSYGQFLGLGGQYSEKSDGQFVASFSFPTIHPAHNKLNSFVSSGMEFTTSGGAKMSGLHLKPVQISTFFSEDFFNNTPYTILFGVDGGYLFDFRHDRKNAITITPNLYFDYKFVFVKAGYEFDVSHGRSQYFVRAGVCFGMGTLKMFGNTKIW</sequence>
<name>A0A1M4YJN8_9BACT</name>
<evidence type="ECO:0000313" key="2">
    <source>
        <dbReference type="Proteomes" id="UP000184480"/>
    </source>
</evidence>
<evidence type="ECO:0008006" key="3">
    <source>
        <dbReference type="Google" id="ProtNLM"/>
    </source>
</evidence>
<gene>
    <name evidence="1" type="ORF">SAMN05444362_103192</name>
</gene>
<proteinExistence type="predicted"/>
<evidence type="ECO:0000313" key="1">
    <source>
        <dbReference type="EMBL" id="SHF05940.1"/>
    </source>
</evidence>
<dbReference type="RefSeq" id="WP_062177575.1">
    <property type="nucleotide sequence ID" value="NZ_BBXL01000003.1"/>
</dbReference>
<dbReference type="EMBL" id="FQUC01000003">
    <property type="protein sequence ID" value="SHF05940.1"/>
    <property type="molecule type" value="Genomic_DNA"/>
</dbReference>
<dbReference type="AlphaFoldDB" id="A0A1M4YJN8"/>
<dbReference type="STRING" id="1346286.SAMN05444362_103192"/>